<accession>A0A8W7P2J3</accession>
<reference evidence="1" key="1">
    <citation type="submission" date="2022-08" db="UniProtKB">
        <authorList>
            <consortium name="EnsemblMetazoa"/>
        </authorList>
    </citation>
    <scope>IDENTIFICATION</scope>
</reference>
<dbReference type="AlphaFoldDB" id="A0A8W7P2J3"/>
<evidence type="ECO:0000313" key="1">
    <source>
        <dbReference type="EnsemblMetazoa" id="ACOM023616-PA.1"/>
    </source>
</evidence>
<proteinExistence type="predicted"/>
<name>A0A8W7P2J3_ANOCL</name>
<sequence length="357" mass="37704">MNLPPNHSIVSGGGLSMINLRFCSGHSYVSGIFSPSALRVLSSPKRSTMRGTSRFGISICTQLPSTAYGVWRFTIEPVTDSATNVTAICCALKVKCRPCRMRSRTASMRNLAAYGASVSSMPVSGKTRDGMFGLSNGFTISEDVEPVDCSSVSFSGASSFTAMLQDEMERDSSSSGSSTSFLTATVSAPLASSLKVKSAFTPARSDPSFSRSSSSWRSVSGNCSNTLLDRAISVISQGPPVAGSFVSRFSIPFPFQRDACSSSSLVTPTICRKSTQPNGVSVRGSWGSSAISMCWMAVLLSLLPSSDRRQGMLSPVQSRLPDWNTYLASDCSRFAGQVGGRSLAAASGDFTSRKISA</sequence>
<organism evidence="1">
    <name type="scientific">Anopheles coluzzii</name>
    <name type="common">African malaria mosquito</name>
    <dbReference type="NCBI Taxonomy" id="1518534"/>
    <lineage>
        <taxon>Eukaryota</taxon>
        <taxon>Metazoa</taxon>
        <taxon>Ecdysozoa</taxon>
        <taxon>Arthropoda</taxon>
        <taxon>Hexapoda</taxon>
        <taxon>Insecta</taxon>
        <taxon>Pterygota</taxon>
        <taxon>Neoptera</taxon>
        <taxon>Endopterygota</taxon>
        <taxon>Diptera</taxon>
        <taxon>Nematocera</taxon>
        <taxon>Culicoidea</taxon>
        <taxon>Culicidae</taxon>
        <taxon>Anophelinae</taxon>
        <taxon>Anopheles</taxon>
    </lineage>
</organism>
<dbReference type="Proteomes" id="UP000075882">
    <property type="component" value="Unassembled WGS sequence"/>
</dbReference>
<protein>
    <submittedName>
        <fullName evidence="1">Uncharacterized protein</fullName>
    </submittedName>
</protein>
<dbReference type="EnsemblMetazoa" id="ACOM023616-RA">
    <property type="protein sequence ID" value="ACOM023616-PA.1"/>
    <property type="gene ID" value="ACOM023616"/>
</dbReference>